<evidence type="ECO:0000313" key="3">
    <source>
        <dbReference type="Proteomes" id="UP000324797"/>
    </source>
</evidence>
<proteinExistence type="predicted"/>
<accession>A0A5S4YQ82</accession>
<reference evidence="2 3" key="1">
    <citation type="submission" date="2019-08" db="EMBL/GenBank/DDBJ databases">
        <title>Bradyrhizobium hipponensis sp. nov., a rhizobium isolated from a Lupinus angustifolius root nodule in Tunisia.</title>
        <authorList>
            <person name="Off K."/>
            <person name="Rejili M."/>
            <person name="Mars M."/>
            <person name="Brachmann A."/>
            <person name="Marin M."/>
        </authorList>
    </citation>
    <scope>NUCLEOTIDE SEQUENCE [LARGE SCALE GENOMIC DNA]</scope>
    <source>
        <strain evidence="3">aSej3</strain>
    </source>
</reference>
<keyword evidence="1" id="KW-0812">Transmembrane</keyword>
<dbReference type="Proteomes" id="UP000324797">
    <property type="component" value="Unassembled WGS sequence"/>
</dbReference>
<name>A0A5S4YQ82_9BRAD</name>
<evidence type="ECO:0000313" key="2">
    <source>
        <dbReference type="EMBL" id="TYO65597.1"/>
    </source>
</evidence>
<keyword evidence="1" id="KW-0472">Membrane</keyword>
<sequence>MKMPSTRMGNPDRTAIGRLIIQYRMERVVRWVGWGAAGLGIVILALLFFNFSGSIPERTVGPLALALRLPEHLQTVEFGLKAAGK</sequence>
<feature type="transmembrane region" description="Helical" evidence="1">
    <location>
        <begin position="28"/>
        <end position="49"/>
    </location>
</feature>
<organism evidence="2 3">
    <name type="scientific">Bradyrhizobium hipponense</name>
    <dbReference type="NCBI Taxonomy" id="2605638"/>
    <lineage>
        <taxon>Bacteria</taxon>
        <taxon>Pseudomonadati</taxon>
        <taxon>Pseudomonadota</taxon>
        <taxon>Alphaproteobacteria</taxon>
        <taxon>Hyphomicrobiales</taxon>
        <taxon>Nitrobacteraceae</taxon>
        <taxon>Bradyrhizobium</taxon>
    </lineage>
</organism>
<protein>
    <submittedName>
        <fullName evidence="2">Uncharacterized protein</fullName>
    </submittedName>
</protein>
<keyword evidence="1" id="KW-1133">Transmembrane helix</keyword>
<evidence type="ECO:0000256" key="1">
    <source>
        <dbReference type="SAM" id="Phobius"/>
    </source>
</evidence>
<gene>
    <name evidence="2" type="ORF">FXV83_15285</name>
</gene>
<comment type="caution">
    <text evidence="2">The sequence shown here is derived from an EMBL/GenBank/DDBJ whole genome shotgun (WGS) entry which is preliminary data.</text>
</comment>
<dbReference type="AlphaFoldDB" id="A0A5S4YQ82"/>
<keyword evidence="3" id="KW-1185">Reference proteome</keyword>
<dbReference type="RefSeq" id="WP_148740238.1">
    <property type="nucleotide sequence ID" value="NZ_VSTH01000050.1"/>
</dbReference>
<dbReference type="EMBL" id="VSTH01000050">
    <property type="protein sequence ID" value="TYO65597.1"/>
    <property type="molecule type" value="Genomic_DNA"/>
</dbReference>